<organism evidence="3 4">
    <name type="scientific">Patella caerulea</name>
    <name type="common">Rayed Mediterranean limpet</name>
    <dbReference type="NCBI Taxonomy" id="87958"/>
    <lineage>
        <taxon>Eukaryota</taxon>
        <taxon>Metazoa</taxon>
        <taxon>Spiralia</taxon>
        <taxon>Lophotrochozoa</taxon>
        <taxon>Mollusca</taxon>
        <taxon>Gastropoda</taxon>
        <taxon>Patellogastropoda</taxon>
        <taxon>Patelloidea</taxon>
        <taxon>Patellidae</taxon>
        <taxon>Patella</taxon>
    </lineage>
</organism>
<evidence type="ECO:0000256" key="1">
    <source>
        <dbReference type="SAM" id="Coils"/>
    </source>
</evidence>
<comment type="caution">
    <text evidence="3">The sequence shown here is derived from an EMBL/GenBank/DDBJ whole genome shotgun (WGS) entry which is preliminary data.</text>
</comment>
<reference evidence="3 4" key="1">
    <citation type="submission" date="2024-01" db="EMBL/GenBank/DDBJ databases">
        <title>The genome of the rayed Mediterranean limpet Patella caerulea (Linnaeus, 1758).</title>
        <authorList>
            <person name="Anh-Thu Weber A."/>
            <person name="Halstead-Nussloch G."/>
        </authorList>
    </citation>
    <scope>NUCLEOTIDE SEQUENCE [LARGE SCALE GENOMIC DNA]</scope>
    <source>
        <strain evidence="3">AATW-2023a</strain>
        <tissue evidence="3">Whole specimen</tissue>
    </source>
</reference>
<dbReference type="EMBL" id="JAZGQO010000015">
    <property type="protein sequence ID" value="KAK6168626.1"/>
    <property type="molecule type" value="Genomic_DNA"/>
</dbReference>
<feature type="compositionally biased region" description="Polar residues" evidence="2">
    <location>
        <begin position="57"/>
        <end position="67"/>
    </location>
</feature>
<evidence type="ECO:0000256" key="2">
    <source>
        <dbReference type="SAM" id="MobiDB-lite"/>
    </source>
</evidence>
<dbReference type="Proteomes" id="UP001347796">
    <property type="component" value="Unassembled WGS sequence"/>
</dbReference>
<gene>
    <name evidence="3" type="ORF">SNE40_019821</name>
</gene>
<evidence type="ECO:0000313" key="3">
    <source>
        <dbReference type="EMBL" id="KAK6168626.1"/>
    </source>
</evidence>
<dbReference type="Gene3D" id="1.20.5.170">
    <property type="match status" value="1"/>
</dbReference>
<evidence type="ECO:0000313" key="4">
    <source>
        <dbReference type="Proteomes" id="UP001347796"/>
    </source>
</evidence>
<feature type="region of interest" description="Disordered" evidence="2">
    <location>
        <begin position="56"/>
        <end position="84"/>
    </location>
</feature>
<name>A0AAN8GDJ4_PATCE</name>
<keyword evidence="4" id="KW-1185">Reference proteome</keyword>
<keyword evidence="1" id="KW-0175">Coiled coil</keyword>
<feature type="coiled-coil region" evidence="1">
    <location>
        <begin position="92"/>
        <end position="142"/>
    </location>
</feature>
<accession>A0AAN8GDJ4</accession>
<proteinExistence type="predicted"/>
<protein>
    <submittedName>
        <fullName evidence="3">Uncharacterized protein</fullName>
    </submittedName>
</protein>
<sequence>MGIDIDVWIFKIGLYRHSSVKNKMKQSVLKCNMTISVFIVLNMLLVLAGDVEMNPGPSGTRQGQISKTGDVIFPQSDNSKGRPSDNELAAILQSLKTDIAEFRQEVRDMNIKEEIVNLKSEIQELRTENVILKDRLGSFENRLKERNVLIFGLKENERNF</sequence>
<dbReference type="AlphaFoldDB" id="A0AAN8GDJ4"/>